<sequence>MESIKPSFTILITTKNRVHDLRITLAKCTDLFSYDQVNYIICDDGSTDGSHDFIAKQYPFIQLIQNKESKGLIYSRNRLLDLVTTPFAISLDDDAHFITQKPLPIISAYFDTNPASGLLAFRIFWGLEAPITTSTNEKDQVVQSFVGCGHVWRMEAWRSIANYPEWFEFYGEEDFASYELFKNNWSVDYVPQVLVQHRANVKARRNDLDHNLRLRRSLRSGWYLLFMFIPLHLVPRKFSYSIWMQFKRKVFKGELNVLLVLLLAFKDLIVNFPKLFKQGKRLSPKEWEVYSKLSPTKIYWQPSHEKITDDKL</sequence>
<gene>
    <name evidence="2" type="ORF">H8R25_03975</name>
</gene>
<evidence type="ECO:0000313" key="3">
    <source>
        <dbReference type="Proteomes" id="UP000641454"/>
    </source>
</evidence>
<comment type="caution">
    <text evidence="2">The sequence shown here is derived from an EMBL/GenBank/DDBJ whole genome shotgun (WGS) entry which is preliminary data.</text>
</comment>
<proteinExistence type="predicted"/>
<reference evidence="2 3" key="1">
    <citation type="submission" date="2020-08" db="EMBL/GenBank/DDBJ databases">
        <title>Description of novel Flavobacterium F-392 isolate.</title>
        <authorList>
            <person name="Saticioglu I.B."/>
            <person name="Duman M."/>
            <person name="Altun S."/>
        </authorList>
    </citation>
    <scope>NUCLEOTIDE SEQUENCE [LARGE SCALE GENOMIC DNA]</scope>
    <source>
        <strain evidence="2 3">F-392</strain>
    </source>
</reference>
<dbReference type="InterPro" id="IPR001173">
    <property type="entry name" value="Glyco_trans_2-like"/>
</dbReference>
<keyword evidence="3" id="KW-1185">Reference proteome</keyword>
<evidence type="ECO:0000259" key="1">
    <source>
        <dbReference type="Pfam" id="PF00535"/>
    </source>
</evidence>
<dbReference type="Pfam" id="PF00535">
    <property type="entry name" value="Glycos_transf_2"/>
    <property type="match status" value="1"/>
</dbReference>
<name>A0A923SEJ9_9FLAO</name>
<dbReference type="Gene3D" id="3.90.550.10">
    <property type="entry name" value="Spore Coat Polysaccharide Biosynthesis Protein SpsA, Chain A"/>
    <property type="match status" value="1"/>
</dbReference>
<dbReference type="EMBL" id="JACRUL010000005">
    <property type="protein sequence ID" value="MBC5843596.1"/>
    <property type="molecule type" value="Genomic_DNA"/>
</dbReference>
<dbReference type="PANTHER" id="PTHR43685">
    <property type="entry name" value="GLYCOSYLTRANSFERASE"/>
    <property type="match status" value="1"/>
</dbReference>
<dbReference type="RefSeq" id="WP_187017267.1">
    <property type="nucleotide sequence ID" value="NZ_JACRUK010000005.1"/>
</dbReference>
<dbReference type="AlphaFoldDB" id="A0A923SEJ9"/>
<dbReference type="InterPro" id="IPR050834">
    <property type="entry name" value="Glycosyltransf_2"/>
</dbReference>
<accession>A0A923SEJ9</accession>
<dbReference type="Proteomes" id="UP000641454">
    <property type="component" value="Unassembled WGS sequence"/>
</dbReference>
<dbReference type="SUPFAM" id="SSF53448">
    <property type="entry name" value="Nucleotide-diphospho-sugar transferases"/>
    <property type="match status" value="1"/>
</dbReference>
<feature type="domain" description="Glycosyltransferase 2-like" evidence="1">
    <location>
        <begin position="9"/>
        <end position="124"/>
    </location>
</feature>
<dbReference type="PANTHER" id="PTHR43685:SF2">
    <property type="entry name" value="GLYCOSYLTRANSFERASE 2-LIKE DOMAIN-CONTAINING PROTEIN"/>
    <property type="match status" value="1"/>
</dbReference>
<evidence type="ECO:0000313" key="2">
    <source>
        <dbReference type="EMBL" id="MBC5843596.1"/>
    </source>
</evidence>
<organism evidence="2 3">
    <name type="scientific">Flavobacterium muglaense</name>
    <dbReference type="NCBI Taxonomy" id="2764716"/>
    <lineage>
        <taxon>Bacteria</taxon>
        <taxon>Pseudomonadati</taxon>
        <taxon>Bacteroidota</taxon>
        <taxon>Flavobacteriia</taxon>
        <taxon>Flavobacteriales</taxon>
        <taxon>Flavobacteriaceae</taxon>
        <taxon>Flavobacterium</taxon>
    </lineage>
</organism>
<dbReference type="InterPro" id="IPR029044">
    <property type="entry name" value="Nucleotide-diphossugar_trans"/>
</dbReference>
<protein>
    <submittedName>
        <fullName evidence="2">Glycosyltransferase</fullName>
    </submittedName>
</protein>